<dbReference type="OrthoDB" id="1045962at2"/>
<dbReference type="PROSITE" id="PS50104">
    <property type="entry name" value="TIR"/>
    <property type="match status" value="1"/>
</dbReference>
<feature type="region of interest" description="Disordered" evidence="1">
    <location>
        <begin position="130"/>
        <end position="150"/>
    </location>
</feature>
<dbReference type="InterPro" id="IPR035897">
    <property type="entry name" value="Toll_tir_struct_dom_sf"/>
</dbReference>
<evidence type="ECO:0000256" key="2">
    <source>
        <dbReference type="SAM" id="Phobius"/>
    </source>
</evidence>
<dbReference type="Gene3D" id="1.25.40.10">
    <property type="entry name" value="Tetratricopeptide repeat domain"/>
    <property type="match status" value="1"/>
</dbReference>
<dbReference type="SUPFAM" id="SSF81901">
    <property type="entry name" value="HCP-like"/>
    <property type="match status" value="1"/>
</dbReference>
<evidence type="ECO:0000313" key="4">
    <source>
        <dbReference type="EMBL" id="AOS83243.1"/>
    </source>
</evidence>
<dbReference type="Gene3D" id="3.40.50.10140">
    <property type="entry name" value="Toll/interleukin-1 receptor homology (TIR) domain"/>
    <property type="match status" value="1"/>
</dbReference>
<reference evidence="4" key="1">
    <citation type="submission" date="2016-09" db="EMBL/GenBank/DDBJ databases">
        <title>Genome sequence of Chlorobaculum limnaeum.</title>
        <authorList>
            <person name="Liu Z."/>
            <person name="Tank M."/>
            <person name="Bryant D.A."/>
        </authorList>
    </citation>
    <scope>NUCLEOTIDE SEQUENCE [LARGE SCALE GENOMIC DNA]</scope>
    <source>
        <strain evidence="4">DSM 1677</strain>
    </source>
</reference>
<dbReference type="STRING" id="274537.BIU88_03240"/>
<accession>A0A1D8CZL1</accession>
<dbReference type="Pfam" id="PF08238">
    <property type="entry name" value="Sel1"/>
    <property type="match status" value="4"/>
</dbReference>
<evidence type="ECO:0000313" key="5">
    <source>
        <dbReference type="Proteomes" id="UP000095185"/>
    </source>
</evidence>
<dbReference type="InterPro" id="IPR011990">
    <property type="entry name" value="TPR-like_helical_dom_sf"/>
</dbReference>
<dbReference type="GO" id="GO:0007165">
    <property type="term" value="P:signal transduction"/>
    <property type="evidence" value="ECO:0007669"/>
    <property type="project" value="InterPro"/>
</dbReference>
<protein>
    <recommendedName>
        <fullName evidence="3">TIR domain-containing protein</fullName>
    </recommendedName>
</protein>
<dbReference type="KEGG" id="clz:BIU88_03240"/>
<dbReference type="EMBL" id="CP017305">
    <property type="protein sequence ID" value="AOS83243.1"/>
    <property type="molecule type" value="Genomic_DNA"/>
</dbReference>
<dbReference type="AlphaFoldDB" id="A0A1D8CZL1"/>
<dbReference type="RefSeq" id="WP_069808967.1">
    <property type="nucleotide sequence ID" value="NZ_CP017305.1"/>
</dbReference>
<dbReference type="SMART" id="SM00671">
    <property type="entry name" value="SEL1"/>
    <property type="match status" value="4"/>
</dbReference>
<feature type="transmembrane region" description="Helical" evidence="2">
    <location>
        <begin position="180"/>
        <end position="198"/>
    </location>
</feature>
<dbReference type="InterPro" id="IPR050767">
    <property type="entry name" value="Sel1_AlgK"/>
</dbReference>
<dbReference type="Proteomes" id="UP000095185">
    <property type="component" value="Chromosome"/>
</dbReference>
<organism evidence="4 5">
    <name type="scientific">Chlorobaculum limnaeum</name>
    <dbReference type="NCBI Taxonomy" id="274537"/>
    <lineage>
        <taxon>Bacteria</taxon>
        <taxon>Pseudomonadati</taxon>
        <taxon>Chlorobiota</taxon>
        <taxon>Chlorobiia</taxon>
        <taxon>Chlorobiales</taxon>
        <taxon>Chlorobiaceae</taxon>
        <taxon>Chlorobaculum</taxon>
    </lineage>
</organism>
<gene>
    <name evidence="4" type="ORF">BIU88_03240</name>
</gene>
<dbReference type="PANTHER" id="PTHR11102">
    <property type="entry name" value="SEL-1-LIKE PROTEIN"/>
    <property type="match status" value="1"/>
</dbReference>
<dbReference type="SUPFAM" id="SSF52200">
    <property type="entry name" value="Toll/Interleukin receptor TIR domain"/>
    <property type="match status" value="1"/>
</dbReference>
<keyword evidence="2" id="KW-0812">Transmembrane</keyword>
<evidence type="ECO:0000256" key="1">
    <source>
        <dbReference type="SAM" id="MobiDB-lite"/>
    </source>
</evidence>
<sequence length="368" mass="40453">MSDIFISYAREDRPKAQQLAEVLERQGWSVWWDIAIPAGQKFGDVISEKLSQADVIVVLWSAISVKRDWVLDEAQIGKKRNILIPVFIESVDPPLGYGQIHAANLVGWNGSPSAPEFIRLVRDIERIAGSPKGSPASTNVPGDGSAKRGGASVDPIEIKIPQRMVNLPVLSSVIIRRNSVIAILLVGMLIIGGIFIASRSDSSSETQIPATATVDGNTYAEGVKLYDAGKYDEAYPLLLRAAEQGDANAQCYIGVMYDNGYGVAQNYDEAVKWYRKSADQGDADGQANLGFMYEKGLGLAQNYEEAVKWYRKSAEQGNAYGQYALGDMYEYGKGVKRNKDEAIKWYRLSAKQGNTDAQKNLKRLGEAW</sequence>
<dbReference type="PANTHER" id="PTHR11102:SF160">
    <property type="entry name" value="ERAD-ASSOCIATED E3 UBIQUITIN-PROTEIN LIGASE COMPONENT HRD3"/>
    <property type="match status" value="1"/>
</dbReference>
<proteinExistence type="predicted"/>
<feature type="domain" description="TIR" evidence="3">
    <location>
        <begin position="1"/>
        <end position="125"/>
    </location>
</feature>
<name>A0A1D8CZL1_CHLLM</name>
<keyword evidence="5" id="KW-1185">Reference proteome</keyword>
<keyword evidence="2" id="KW-0472">Membrane</keyword>
<keyword evidence="2" id="KW-1133">Transmembrane helix</keyword>
<dbReference type="InterPro" id="IPR000157">
    <property type="entry name" value="TIR_dom"/>
</dbReference>
<evidence type="ECO:0000259" key="3">
    <source>
        <dbReference type="PROSITE" id="PS50104"/>
    </source>
</evidence>
<dbReference type="InterPro" id="IPR006597">
    <property type="entry name" value="Sel1-like"/>
</dbReference>
<dbReference type="Pfam" id="PF13676">
    <property type="entry name" value="TIR_2"/>
    <property type="match status" value="1"/>
</dbReference>